<keyword evidence="6 13" id="KW-0234">DNA repair</keyword>
<keyword evidence="5 13" id="KW-0267">Excision nuclease</keyword>
<evidence type="ECO:0000256" key="14">
    <source>
        <dbReference type="SAM" id="MobiDB-lite"/>
    </source>
</evidence>
<comment type="caution">
    <text evidence="18">The sequence shown here is derived from an EMBL/GenBank/DDBJ whole genome shotgun (WGS) entry which is preliminary data.</text>
</comment>
<comment type="subunit">
    <text evidence="10 13">Interacts with UvrB in an incision complex.</text>
</comment>
<organism evidence="18 19">
    <name type="scientific">Sutterella seckii</name>
    <dbReference type="NCBI Taxonomy" id="1944635"/>
    <lineage>
        <taxon>Bacteria</taxon>
        <taxon>Pseudomonadati</taxon>
        <taxon>Pseudomonadota</taxon>
        <taxon>Betaproteobacteria</taxon>
        <taxon>Burkholderiales</taxon>
        <taxon>Sutterellaceae</taxon>
        <taxon>Sutterella</taxon>
    </lineage>
</organism>
<dbReference type="OrthoDB" id="9804933at2"/>
<dbReference type="SUPFAM" id="SSF46600">
    <property type="entry name" value="C-terminal UvrC-binding domain of UvrB"/>
    <property type="match status" value="1"/>
</dbReference>
<dbReference type="FunFam" id="3.30.420.340:FF:000001">
    <property type="entry name" value="UvrABC system protein C"/>
    <property type="match status" value="1"/>
</dbReference>
<dbReference type="GO" id="GO:0006289">
    <property type="term" value="P:nucleotide-excision repair"/>
    <property type="evidence" value="ECO:0007669"/>
    <property type="project" value="UniProtKB-UniRule"/>
</dbReference>
<dbReference type="InterPro" id="IPR003583">
    <property type="entry name" value="Hlx-hairpin-Hlx_DNA-bd_motif"/>
</dbReference>
<comment type="subcellular location">
    <subcellularLocation>
        <location evidence="1 13">Cytoplasm</location>
    </subcellularLocation>
</comment>
<dbReference type="PROSITE" id="PS50165">
    <property type="entry name" value="UVRC"/>
    <property type="match status" value="1"/>
</dbReference>
<dbReference type="FunFam" id="3.40.1440.10:FF:000001">
    <property type="entry name" value="UvrABC system protein C"/>
    <property type="match status" value="1"/>
</dbReference>
<evidence type="ECO:0000256" key="12">
    <source>
        <dbReference type="ARBA" id="ARBA00077138"/>
    </source>
</evidence>
<dbReference type="InterPro" id="IPR050066">
    <property type="entry name" value="UvrABC_protein_C"/>
</dbReference>
<dbReference type="Pfam" id="PF14520">
    <property type="entry name" value="HHH_5"/>
    <property type="match status" value="1"/>
</dbReference>
<evidence type="ECO:0000313" key="18">
    <source>
        <dbReference type="EMBL" id="KAB7661126.1"/>
    </source>
</evidence>
<dbReference type="GO" id="GO:0003677">
    <property type="term" value="F:DNA binding"/>
    <property type="evidence" value="ECO:0007669"/>
    <property type="project" value="UniProtKB-UniRule"/>
</dbReference>
<dbReference type="PANTHER" id="PTHR30562">
    <property type="entry name" value="UVRC/OXIDOREDUCTASE"/>
    <property type="match status" value="1"/>
</dbReference>
<evidence type="ECO:0000256" key="4">
    <source>
        <dbReference type="ARBA" id="ARBA00022769"/>
    </source>
</evidence>
<evidence type="ECO:0000256" key="9">
    <source>
        <dbReference type="ARBA" id="ARBA00061531"/>
    </source>
</evidence>
<dbReference type="EMBL" id="WEHX01000023">
    <property type="protein sequence ID" value="KAB7661126.1"/>
    <property type="molecule type" value="Genomic_DNA"/>
</dbReference>
<keyword evidence="7 13" id="KW-0742">SOS response</keyword>
<comment type="similarity">
    <text evidence="9 13">Belongs to the UvrC family.</text>
</comment>
<evidence type="ECO:0000259" key="16">
    <source>
        <dbReference type="PROSITE" id="PS50164"/>
    </source>
</evidence>
<gene>
    <name evidence="13 18" type="primary">uvrC</name>
    <name evidence="18" type="ORF">GBM95_05185</name>
</gene>
<protein>
    <recommendedName>
        <fullName evidence="11 13">UvrABC system protein C</fullName>
        <shortName evidence="13">Protein UvrC</shortName>
    </recommendedName>
    <alternativeName>
        <fullName evidence="12 13">Excinuclease ABC subunit C</fullName>
    </alternativeName>
</protein>
<dbReference type="CDD" id="cd10434">
    <property type="entry name" value="GIY-YIG_UvrC_Cho"/>
    <property type="match status" value="1"/>
</dbReference>
<feature type="domain" description="UVR" evidence="15">
    <location>
        <begin position="224"/>
        <end position="259"/>
    </location>
</feature>
<keyword evidence="3 13" id="KW-0227">DNA damage</keyword>
<dbReference type="Pfam" id="PF08459">
    <property type="entry name" value="UvrC_RNaseH_dom"/>
    <property type="match status" value="1"/>
</dbReference>
<dbReference type="GO" id="GO:0005737">
    <property type="term" value="C:cytoplasm"/>
    <property type="evidence" value="ECO:0007669"/>
    <property type="project" value="UniProtKB-SubCell"/>
</dbReference>
<dbReference type="Gene3D" id="3.40.1440.10">
    <property type="entry name" value="GIY-YIG endonuclease"/>
    <property type="match status" value="1"/>
</dbReference>
<dbReference type="InterPro" id="IPR010994">
    <property type="entry name" value="RuvA_2-like"/>
</dbReference>
<evidence type="ECO:0000256" key="7">
    <source>
        <dbReference type="ARBA" id="ARBA00023236"/>
    </source>
</evidence>
<evidence type="ECO:0000256" key="3">
    <source>
        <dbReference type="ARBA" id="ARBA00022763"/>
    </source>
</evidence>
<dbReference type="GO" id="GO:0009380">
    <property type="term" value="C:excinuclease repair complex"/>
    <property type="evidence" value="ECO:0007669"/>
    <property type="project" value="InterPro"/>
</dbReference>
<evidence type="ECO:0000259" key="15">
    <source>
        <dbReference type="PROSITE" id="PS50151"/>
    </source>
</evidence>
<dbReference type="Gene3D" id="4.10.860.10">
    <property type="entry name" value="UVR domain"/>
    <property type="match status" value="1"/>
</dbReference>
<dbReference type="SUPFAM" id="SSF47781">
    <property type="entry name" value="RuvA domain 2-like"/>
    <property type="match status" value="1"/>
</dbReference>
<dbReference type="SUPFAM" id="SSF82771">
    <property type="entry name" value="GIY-YIG endonuclease"/>
    <property type="match status" value="1"/>
</dbReference>
<dbReference type="Gene3D" id="3.30.420.340">
    <property type="entry name" value="UvrC, RNAse H endonuclease domain"/>
    <property type="match status" value="1"/>
</dbReference>
<evidence type="ECO:0000256" key="5">
    <source>
        <dbReference type="ARBA" id="ARBA00022881"/>
    </source>
</evidence>
<dbReference type="InterPro" id="IPR001162">
    <property type="entry name" value="UvrC_RNase_H_dom"/>
</dbReference>
<proteinExistence type="inferred from homology"/>
<keyword evidence="2 13" id="KW-0963">Cytoplasm</keyword>
<dbReference type="Gene3D" id="1.10.150.20">
    <property type="entry name" value="5' to 3' exonuclease, C-terminal subdomain"/>
    <property type="match status" value="1"/>
</dbReference>
<reference evidence="18 19" key="1">
    <citation type="submission" date="2019-10" db="EMBL/GenBank/DDBJ databases">
        <title>Genome diversity of Sutterella seckii.</title>
        <authorList>
            <person name="Chaplin A.V."/>
            <person name="Sokolova S.R."/>
            <person name="Mosin K.A."/>
            <person name="Ivanova E.L."/>
            <person name="Kochetkova T.O."/>
            <person name="Goltsov A.Y."/>
            <person name="Trofimov D.Y."/>
            <person name="Efimov B.A."/>
        </authorList>
    </citation>
    <scope>NUCLEOTIDE SEQUENCE [LARGE SCALE GENOMIC DNA]</scope>
    <source>
        <strain evidence="18 19">ASD393</strain>
    </source>
</reference>
<evidence type="ECO:0000259" key="17">
    <source>
        <dbReference type="PROSITE" id="PS50165"/>
    </source>
</evidence>
<dbReference type="AlphaFoldDB" id="A0A6I1EKI5"/>
<comment type="function">
    <text evidence="8 13">The UvrABC repair system catalyzes the recognition and processing of DNA lesions. UvrC both incises the 5' and 3' sides of the lesion. The N-terminal half is responsible for the 3' incision and the C-terminal half is responsible for the 5' incision.</text>
</comment>
<dbReference type="InterPro" id="IPR000305">
    <property type="entry name" value="GIY-YIG_endonuc"/>
</dbReference>
<dbReference type="InterPro" id="IPR047296">
    <property type="entry name" value="GIY-YIG_UvrC_Cho"/>
</dbReference>
<evidence type="ECO:0000256" key="11">
    <source>
        <dbReference type="ARBA" id="ARBA00067419"/>
    </source>
</evidence>
<evidence type="ECO:0000256" key="8">
    <source>
        <dbReference type="ARBA" id="ARBA00059452"/>
    </source>
</evidence>
<evidence type="ECO:0000256" key="1">
    <source>
        <dbReference type="ARBA" id="ARBA00004496"/>
    </source>
</evidence>
<evidence type="ECO:0000256" key="10">
    <source>
        <dbReference type="ARBA" id="ARBA00062841"/>
    </source>
</evidence>
<dbReference type="SMART" id="SM00278">
    <property type="entry name" value="HhH1"/>
    <property type="match status" value="2"/>
</dbReference>
<dbReference type="InterPro" id="IPR001943">
    <property type="entry name" value="UVR_dom"/>
</dbReference>
<dbReference type="PROSITE" id="PS50164">
    <property type="entry name" value="GIY_YIG"/>
    <property type="match status" value="1"/>
</dbReference>
<dbReference type="GO" id="GO:0009381">
    <property type="term" value="F:excinuclease ABC activity"/>
    <property type="evidence" value="ECO:0007669"/>
    <property type="project" value="UniProtKB-UniRule"/>
</dbReference>
<accession>A0A6I1EKI5</accession>
<dbReference type="InterPro" id="IPR038476">
    <property type="entry name" value="UvrC_RNase_H_dom_sf"/>
</dbReference>
<dbReference type="Pfam" id="PF02151">
    <property type="entry name" value="UVR"/>
    <property type="match status" value="1"/>
</dbReference>
<dbReference type="Pfam" id="PF22920">
    <property type="entry name" value="UvrC_RNaseH"/>
    <property type="match status" value="1"/>
</dbReference>
<dbReference type="RefSeq" id="WP_152158118.1">
    <property type="nucleotide sequence ID" value="NZ_WEHX01000023.1"/>
</dbReference>
<dbReference type="PROSITE" id="PS50151">
    <property type="entry name" value="UVR"/>
    <property type="match status" value="1"/>
</dbReference>
<dbReference type="Proteomes" id="UP000430564">
    <property type="component" value="Unassembled WGS sequence"/>
</dbReference>
<evidence type="ECO:0000313" key="19">
    <source>
        <dbReference type="Proteomes" id="UP000430564"/>
    </source>
</evidence>
<feature type="region of interest" description="Disordered" evidence="14">
    <location>
        <begin position="1"/>
        <end position="21"/>
    </location>
</feature>
<evidence type="ECO:0000256" key="2">
    <source>
        <dbReference type="ARBA" id="ARBA00022490"/>
    </source>
</evidence>
<dbReference type="FunFam" id="1.10.150.20:FF:000005">
    <property type="entry name" value="UvrABC system protein C"/>
    <property type="match status" value="1"/>
</dbReference>
<dbReference type="InterPro" id="IPR035901">
    <property type="entry name" value="GIY-YIG_endonuc_sf"/>
</dbReference>
<evidence type="ECO:0000256" key="6">
    <source>
        <dbReference type="ARBA" id="ARBA00023204"/>
    </source>
</evidence>
<dbReference type="InterPro" id="IPR036876">
    <property type="entry name" value="UVR_dom_sf"/>
</dbReference>
<feature type="domain" description="UvrC family homology region profile" evidence="17">
    <location>
        <begin position="276"/>
        <end position="514"/>
    </location>
</feature>
<name>A0A6I1EKI5_9BURK</name>
<dbReference type="NCBIfam" id="TIGR00194">
    <property type="entry name" value="uvrC"/>
    <property type="match status" value="1"/>
</dbReference>
<feature type="domain" description="GIY-YIG" evidence="16">
    <location>
        <begin position="37"/>
        <end position="115"/>
    </location>
</feature>
<dbReference type="HAMAP" id="MF_00203">
    <property type="entry name" value="UvrC"/>
    <property type="match status" value="1"/>
</dbReference>
<keyword evidence="4 13" id="KW-0228">DNA excision</keyword>
<dbReference type="GO" id="GO:0009432">
    <property type="term" value="P:SOS response"/>
    <property type="evidence" value="ECO:0007669"/>
    <property type="project" value="UniProtKB-UniRule"/>
</dbReference>
<dbReference type="PANTHER" id="PTHR30562:SF1">
    <property type="entry name" value="UVRABC SYSTEM PROTEIN C"/>
    <property type="match status" value="1"/>
</dbReference>
<dbReference type="SMART" id="SM00465">
    <property type="entry name" value="GIYc"/>
    <property type="match status" value="1"/>
</dbReference>
<sequence length="656" mass="72614">MSSEDLPLPENPAGEGDSASAPESVFDAAAEVRTLPHLPGCYRYFAKDGSCLYVGKARDLKNRVSSYFRRTGLSPRIALMVAKIARLETTVTRSEAEALLLENNLIKTLHPRYNIRLRDDASYPYIRIGGEEFPRLSYYRGGVDRKSRFFGPYPSSSAARTAIEMLQKAFLLRTCEESGFRNRQRPCLLGQIGRCSAPCCGRISVEDYRADCRRAEDFLLGHSREVLDELEKRMWAASEAWEFEEAAKLRDRIASLTQMRHQQAIETTGGDIDADIAAAAVRDGAAAINLAMVRGGRHLGDRAIFPKIGTREDGAFPSKGELIEAFVSQHYADLPIPALLIIEPDPSDPELPKRLSELLSELAHRRVPVVTEPQETRRRWLEMCIQGAEIALMRHLQEEGTQLARLKELIEILGPGFEPPSGDPMDFSAECFDISHTQGEATQASCVVFREGRMQSSLYRRFNITGIEPGDDYGAMKQALERRYAPVARGEAELPTLVLIDGGKGQVEMAREVFAEFGLDPSVIVGVAKGEGRKTGLETLVFPLIDGERREPLTLGLMSKALMLTAEIRDEAHRFAITGMRARRAKTRNASKLEDFEGIGPKRRAKLLSHFGGMKQLKNASAEDIAQVPGISRALASKIYAQLHLQPIDAGGETAS</sequence>
<evidence type="ECO:0000256" key="13">
    <source>
        <dbReference type="HAMAP-Rule" id="MF_00203"/>
    </source>
</evidence>
<dbReference type="InterPro" id="IPR004791">
    <property type="entry name" value="UvrC"/>
</dbReference>
<dbReference type="Pfam" id="PF01541">
    <property type="entry name" value="GIY-YIG"/>
    <property type="match status" value="1"/>
</dbReference>